<gene>
    <name evidence="3" type="ORF">PIB30_038841</name>
</gene>
<protein>
    <recommendedName>
        <fullName evidence="2">ENTH domain-containing protein</fullName>
    </recommendedName>
</protein>
<evidence type="ECO:0000313" key="4">
    <source>
        <dbReference type="Proteomes" id="UP001341840"/>
    </source>
</evidence>
<evidence type="ECO:0000256" key="1">
    <source>
        <dbReference type="SAM" id="MobiDB-lite"/>
    </source>
</evidence>
<dbReference type="PROSITE" id="PS50942">
    <property type="entry name" value="ENTH"/>
    <property type="match status" value="1"/>
</dbReference>
<feature type="domain" description="ENTH" evidence="2">
    <location>
        <begin position="84"/>
        <end position="115"/>
    </location>
</feature>
<keyword evidence="4" id="KW-1185">Reference proteome</keyword>
<comment type="caution">
    <text evidence="3">The sequence shown here is derived from an EMBL/GenBank/DDBJ whole genome shotgun (WGS) entry which is preliminary data.</text>
</comment>
<proteinExistence type="predicted"/>
<sequence>MGKGVWSQERTAKGGNIVVVRIRNIAAATTTVTNRTTTTTTQQKQQYRKEEEERRRSGKIARRRKGVEAMDLNDESGCGGIAKIASNMAPNLELAVVKATNHDVNPAGKKYIREI</sequence>
<evidence type="ECO:0000313" key="3">
    <source>
        <dbReference type="EMBL" id="MED6159059.1"/>
    </source>
</evidence>
<name>A0ABU6UDV0_9FABA</name>
<organism evidence="3 4">
    <name type="scientific">Stylosanthes scabra</name>
    <dbReference type="NCBI Taxonomy" id="79078"/>
    <lineage>
        <taxon>Eukaryota</taxon>
        <taxon>Viridiplantae</taxon>
        <taxon>Streptophyta</taxon>
        <taxon>Embryophyta</taxon>
        <taxon>Tracheophyta</taxon>
        <taxon>Spermatophyta</taxon>
        <taxon>Magnoliopsida</taxon>
        <taxon>eudicotyledons</taxon>
        <taxon>Gunneridae</taxon>
        <taxon>Pentapetalae</taxon>
        <taxon>rosids</taxon>
        <taxon>fabids</taxon>
        <taxon>Fabales</taxon>
        <taxon>Fabaceae</taxon>
        <taxon>Papilionoideae</taxon>
        <taxon>50 kb inversion clade</taxon>
        <taxon>dalbergioids sensu lato</taxon>
        <taxon>Dalbergieae</taxon>
        <taxon>Pterocarpus clade</taxon>
        <taxon>Stylosanthes</taxon>
    </lineage>
</organism>
<dbReference type="InterPro" id="IPR013809">
    <property type="entry name" value="ENTH"/>
</dbReference>
<dbReference type="Proteomes" id="UP001341840">
    <property type="component" value="Unassembled WGS sequence"/>
</dbReference>
<evidence type="ECO:0000259" key="2">
    <source>
        <dbReference type="PROSITE" id="PS50942"/>
    </source>
</evidence>
<feature type="region of interest" description="Disordered" evidence="1">
    <location>
        <begin position="31"/>
        <end position="64"/>
    </location>
</feature>
<feature type="compositionally biased region" description="Low complexity" evidence="1">
    <location>
        <begin position="31"/>
        <end position="45"/>
    </location>
</feature>
<accession>A0ABU6UDV0</accession>
<dbReference type="EMBL" id="JASCZI010121031">
    <property type="protein sequence ID" value="MED6159059.1"/>
    <property type="molecule type" value="Genomic_DNA"/>
</dbReference>
<reference evidence="3 4" key="1">
    <citation type="journal article" date="2023" name="Plants (Basel)">
        <title>Bridging the Gap: Combining Genomics and Transcriptomics Approaches to Understand Stylosanthes scabra, an Orphan Legume from the Brazilian Caatinga.</title>
        <authorList>
            <person name="Ferreira-Neto J.R.C."/>
            <person name="da Silva M.D."/>
            <person name="Binneck E."/>
            <person name="de Melo N.F."/>
            <person name="da Silva R.H."/>
            <person name="de Melo A.L.T.M."/>
            <person name="Pandolfi V."/>
            <person name="Bustamante F.O."/>
            <person name="Brasileiro-Vidal A.C."/>
            <person name="Benko-Iseppon A.M."/>
        </authorList>
    </citation>
    <scope>NUCLEOTIDE SEQUENCE [LARGE SCALE GENOMIC DNA]</scope>
    <source>
        <tissue evidence="3">Leaves</tissue>
    </source>
</reference>